<name>A0ABD5YRW4_9EURY</name>
<reference evidence="1" key="3">
    <citation type="submission" date="2024-09" db="EMBL/GenBank/DDBJ databases">
        <authorList>
            <person name="Sun Q."/>
        </authorList>
    </citation>
    <scope>NUCLEOTIDE SEQUENCE</scope>
    <source>
        <strain evidence="1">NBRC 107106</strain>
    </source>
</reference>
<sequence length="116" mass="13349">MTQGTDTSRIPYDRTMYQNIPTLTDDHEITIVVSDETFTGPVGRVDTYGDSVAVERVVQFNMNYKHRIDGPGWTPWKAYLVEEPAERYRINVVLYNGQASRTRTLDAPDEIHIRQS</sequence>
<dbReference type="AlphaFoldDB" id="A0ABD5YRW4"/>
<reference evidence="3" key="2">
    <citation type="journal article" date="2019" name="Int. J. Syst. Evol. Microbiol.">
        <title>The Global Catalogue of Microorganisms (GCM) 10K type strain sequencing project: providing services to taxonomists for standard genome sequencing and annotation.</title>
        <authorList>
            <consortium name="The Broad Institute Genomics Platform"/>
            <consortium name="The Broad Institute Genome Sequencing Center for Infectious Disease"/>
            <person name="Wu L."/>
            <person name="Ma J."/>
        </authorList>
    </citation>
    <scope>NUCLEOTIDE SEQUENCE [LARGE SCALE GENOMIC DNA]</scope>
    <source>
        <strain evidence="3">RDMS1</strain>
    </source>
</reference>
<protein>
    <submittedName>
        <fullName evidence="1">Uncharacterized protein</fullName>
    </submittedName>
</protein>
<gene>
    <name evidence="1" type="ORF">ACFQL7_21170</name>
    <name evidence="2" type="ORF">ACFQL7_23465</name>
</gene>
<accession>A0ABD5YRW4</accession>
<keyword evidence="3" id="KW-1185">Reference proteome</keyword>
<reference evidence="1" key="1">
    <citation type="journal article" date="2014" name="Int. J. Syst. Evol. Microbiol.">
        <title>Complete genome sequence of Corynebacterium casei LMG S-19264T (=DSM 44701T), isolated from a smear-ripened cheese.</title>
        <authorList>
            <consortium name="US DOE Joint Genome Institute (JGI-PGF)"/>
            <person name="Walter F."/>
            <person name="Albersmeier A."/>
            <person name="Kalinowski J."/>
            <person name="Ruckert C."/>
        </authorList>
    </citation>
    <scope>NUCLEOTIDE SEQUENCE [LARGE SCALE GENOMIC DNA]</scope>
    <source>
        <strain evidence="1">NBRC 107106</strain>
    </source>
</reference>
<evidence type="ECO:0000313" key="2">
    <source>
        <dbReference type="EMBL" id="MFC7192480.1"/>
    </source>
</evidence>
<organism evidence="1 3">
    <name type="scientific">Halocatena marina</name>
    <dbReference type="NCBI Taxonomy" id="2934937"/>
    <lineage>
        <taxon>Archaea</taxon>
        <taxon>Methanobacteriati</taxon>
        <taxon>Methanobacteriota</taxon>
        <taxon>Stenosarchaea group</taxon>
        <taxon>Halobacteria</taxon>
        <taxon>Halobacteriales</taxon>
        <taxon>Natronomonadaceae</taxon>
        <taxon>Halocatena</taxon>
    </lineage>
</organism>
<dbReference type="EMBL" id="JBHTAX010000004">
    <property type="protein sequence ID" value="MFC7192065.1"/>
    <property type="molecule type" value="Genomic_DNA"/>
</dbReference>
<dbReference type="RefSeq" id="WP_264556447.1">
    <property type="nucleotide sequence ID" value="NZ_CP109980.1"/>
</dbReference>
<evidence type="ECO:0000313" key="1">
    <source>
        <dbReference type="EMBL" id="MFC7192065.1"/>
    </source>
</evidence>
<comment type="caution">
    <text evidence="1">The sequence shown here is derived from an EMBL/GenBank/DDBJ whole genome shotgun (WGS) entry which is preliminary data.</text>
</comment>
<evidence type="ECO:0000313" key="3">
    <source>
        <dbReference type="Proteomes" id="UP001596417"/>
    </source>
</evidence>
<dbReference type="GeneID" id="76202161"/>
<proteinExistence type="predicted"/>
<dbReference type="Proteomes" id="UP001596417">
    <property type="component" value="Unassembled WGS sequence"/>
</dbReference>
<dbReference type="EMBL" id="JBHTAX010000004">
    <property type="protein sequence ID" value="MFC7192480.1"/>
    <property type="molecule type" value="Genomic_DNA"/>
</dbReference>